<dbReference type="EMBL" id="RJLM01000006">
    <property type="protein sequence ID" value="RWX54541.1"/>
    <property type="molecule type" value="Genomic_DNA"/>
</dbReference>
<sequence length="323" mass="35538">MKHLYLLPLGIALSGTAFAELGEPGLGGEVSLLAGFSGGKSNFNMDKETKNGELNSAGESESGAMFAPLGQLRYTFGDTNNHQLYFGSARGDIIEGVFAVELGYAMEFGNESVLSFAYLPTIANGEVWEDPYITNTARKKTDISGNTYRIQYENILDTGLSGDFAFYDQDIDNEKSGSQLTSNQELLNRDASGYYAGISMGFPISATSFLEPSISYQDHSADGKAMSFKRYGISLTYMHMIGDHAFSVNGDYSNTQYDAKNPIFNNTQKNNSYGVNLSYEYSEFMGWDNWGFNALLGYSNTASNINFYDTNDYFTGVGLSYKF</sequence>
<dbReference type="Pfam" id="PF11059">
    <property type="entry name" value="DUF2860"/>
    <property type="match status" value="1"/>
</dbReference>
<dbReference type="PIRSF" id="PIRSF028696">
    <property type="entry name" value="UCP028696"/>
    <property type="match status" value="1"/>
</dbReference>
<reference evidence="2 3" key="1">
    <citation type="submission" date="2018-11" db="EMBL/GenBank/DDBJ databases">
        <title>Photobacterium sp. BEI247 sp. nov., a marine bacterium isolated from Yongle Blue Hole in the South China Sea.</title>
        <authorList>
            <person name="Wang X."/>
        </authorList>
    </citation>
    <scope>NUCLEOTIDE SEQUENCE [LARGE SCALE GENOMIC DNA]</scope>
    <source>
        <strain evidence="3">BEI247</strain>
    </source>
</reference>
<feature type="signal peptide" evidence="1">
    <location>
        <begin position="1"/>
        <end position="19"/>
    </location>
</feature>
<dbReference type="OrthoDB" id="6199337at2"/>
<accession>A0A3S3UKG0</accession>
<dbReference type="SUPFAM" id="SSF56935">
    <property type="entry name" value="Porins"/>
    <property type="match status" value="1"/>
</dbReference>
<keyword evidence="3" id="KW-1185">Reference proteome</keyword>
<organism evidence="2 3">
    <name type="scientific">Photobacterium chitinilyticum</name>
    <dbReference type="NCBI Taxonomy" id="2485123"/>
    <lineage>
        <taxon>Bacteria</taxon>
        <taxon>Pseudomonadati</taxon>
        <taxon>Pseudomonadota</taxon>
        <taxon>Gammaproteobacteria</taxon>
        <taxon>Vibrionales</taxon>
        <taxon>Vibrionaceae</taxon>
        <taxon>Photobacterium</taxon>
    </lineage>
</organism>
<evidence type="ECO:0000313" key="2">
    <source>
        <dbReference type="EMBL" id="RWX54541.1"/>
    </source>
</evidence>
<keyword evidence="1" id="KW-0732">Signal</keyword>
<evidence type="ECO:0000256" key="1">
    <source>
        <dbReference type="SAM" id="SignalP"/>
    </source>
</evidence>
<comment type="caution">
    <text evidence="2">The sequence shown here is derived from an EMBL/GenBank/DDBJ whole genome shotgun (WGS) entry which is preliminary data.</text>
</comment>
<dbReference type="InterPro" id="IPR016896">
    <property type="entry name" value="DUF2860"/>
</dbReference>
<dbReference type="RefSeq" id="WP_128784810.1">
    <property type="nucleotide sequence ID" value="NZ_RJLM01000006.1"/>
</dbReference>
<proteinExistence type="predicted"/>
<gene>
    <name evidence="2" type="ORF">EDI28_15675</name>
</gene>
<protein>
    <submittedName>
        <fullName evidence="2">DUF2860 domain-containing protein</fullName>
    </submittedName>
</protein>
<evidence type="ECO:0000313" key="3">
    <source>
        <dbReference type="Proteomes" id="UP000287563"/>
    </source>
</evidence>
<name>A0A3S3UKG0_9GAMM</name>
<feature type="chain" id="PRO_5018622326" evidence="1">
    <location>
        <begin position="20"/>
        <end position="323"/>
    </location>
</feature>
<dbReference type="Proteomes" id="UP000287563">
    <property type="component" value="Unassembled WGS sequence"/>
</dbReference>
<dbReference type="AlphaFoldDB" id="A0A3S3UKG0"/>